<dbReference type="PANTHER" id="PTHR34822">
    <property type="entry name" value="GRPB DOMAIN PROTEIN (AFU_ORTHOLOGUE AFUA_1G01530)"/>
    <property type="match status" value="1"/>
</dbReference>
<organism evidence="1 2">
    <name type="scientific">Nocardioides zeae</name>
    <dbReference type="NCBI Taxonomy" id="1457234"/>
    <lineage>
        <taxon>Bacteria</taxon>
        <taxon>Bacillati</taxon>
        <taxon>Actinomycetota</taxon>
        <taxon>Actinomycetes</taxon>
        <taxon>Propionibacteriales</taxon>
        <taxon>Nocardioidaceae</taxon>
        <taxon>Nocardioides</taxon>
    </lineage>
</organism>
<sequence length="198" mass="21825">MIRREEITQHYAYDPAQVDRVVPEVVEHVAVVPYDAGWPAAYAVVAERIGAALGPGAVAVEHVGSTSVPGLAAKPVIDVDVMVADPTDEAAYVPALEAAGFVLQLREPRWHEHRAFRGAEPRSNVHVWGPDCPEVERHRILRDWLREHPEDVERYAAAKVGAAEETNAVGGVVMDYNARKEPVVRAIFERAFRARGLL</sequence>
<gene>
    <name evidence="1" type="ORF">QE405_000095</name>
</gene>
<accession>A0AAJ1TV21</accession>
<dbReference type="InterPro" id="IPR043519">
    <property type="entry name" value="NT_sf"/>
</dbReference>
<dbReference type="Gene3D" id="3.30.460.10">
    <property type="entry name" value="Beta Polymerase, domain 2"/>
    <property type="match status" value="1"/>
</dbReference>
<protein>
    <submittedName>
        <fullName evidence="1">GrpB-like predicted nucleotidyltransferase (UPF0157 family)</fullName>
    </submittedName>
</protein>
<evidence type="ECO:0000313" key="1">
    <source>
        <dbReference type="EMBL" id="MDQ1102811.1"/>
    </source>
</evidence>
<dbReference type="InterPro" id="IPR007344">
    <property type="entry name" value="GrpB/CoaE"/>
</dbReference>
<dbReference type="SUPFAM" id="SSF81301">
    <property type="entry name" value="Nucleotidyltransferase"/>
    <property type="match status" value="1"/>
</dbReference>
<evidence type="ECO:0000313" key="2">
    <source>
        <dbReference type="Proteomes" id="UP001239215"/>
    </source>
</evidence>
<dbReference type="EMBL" id="JAUTAN010000001">
    <property type="protein sequence ID" value="MDQ1102811.1"/>
    <property type="molecule type" value="Genomic_DNA"/>
</dbReference>
<dbReference type="Proteomes" id="UP001239215">
    <property type="component" value="Unassembled WGS sequence"/>
</dbReference>
<proteinExistence type="predicted"/>
<dbReference type="AlphaFoldDB" id="A0AAJ1TV21"/>
<comment type="caution">
    <text evidence="1">The sequence shown here is derived from an EMBL/GenBank/DDBJ whole genome shotgun (WGS) entry which is preliminary data.</text>
</comment>
<dbReference type="PANTHER" id="PTHR34822:SF1">
    <property type="entry name" value="GRPB FAMILY PROTEIN"/>
    <property type="match status" value="1"/>
</dbReference>
<dbReference type="RefSeq" id="WP_307198270.1">
    <property type="nucleotide sequence ID" value="NZ_JAUTAN010000001.1"/>
</dbReference>
<reference evidence="1" key="1">
    <citation type="submission" date="2023-07" db="EMBL/GenBank/DDBJ databases">
        <title>Functional and genomic diversity of the sorghum phyllosphere microbiome.</title>
        <authorList>
            <person name="Shade A."/>
        </authorList>
    </citation>
    <scope>NUCLEOTIDE SEQUENCE</scope>
    <source>
        <strain evidence="1">SORGH_AS_1067</strain>
    </source>
</reference>
<dbReference type="Pfam" id="PF04229">
    <property type="entry name" value="GrpB"/>
    <property type="match status" value="1"/>
</dbReference>
<name>A0AAJ1TV21_9ACTN</name>